<keyword evidence="8" id="KW-0804">Transcription</keyword>
<keyword evidence="12" id="KW-1185">Reference proteome</keyword>
<accession>A0AAE4AMQ8</accession>
<dbReference type="GO" id="GO:0006352">
    <property type="term" value="P:DNA-templated transcription initiation"/>
    <property type="evidence" value="ECO:0007669"/>
    <property type="project" value="InterPro"/>
</dbReference>
<dbReference type="NCBIfam" id="TIGR02395">
    <property type="entry name" value="rpoN_sigma"/>
    <property type="match status" value="1"/>
</dbReference>
<dbReference type="GO" id="GO:0003677">
    <property type="term" value="F:DNA binding"/>
    <property type="evidence" value="ECO:0007669"/>
    <property type="project" value="UniProtKB-KW"/>
</dbReference>
<evidence type="ECO:0000256" key="1">
    <source>
        <dbReference type="ARBA" id="ARBA00008798"/>
    </source>
</evidence>
<dbReference type="PRINTS" id="PR00045">
    <property type="entry name" value="SIGMA54FCT"/>
</dbReference>
<dbReference type="InterPro" id="IPR007634">
    <property type="entry name" value="RNA_pol_sigma_54_DNA-bd"/>
</dbReference>
<evidence type="ECO:0000256" key="4">
    <source>
        <dbReference type="ARBA" id="ARBA00022695"/>
    </source>
</evidence>
<dbReference type="Pfam" id="PF04963">
    <property type="entry name" value="Sigma54_CBD"/>
    <property type="match status" value="1"/>
</dbReference>
<dbReference type="Gene3D" id="1.10.10.1330">
    <property type="entry name" value="RNA polymerase sigma-54 factor, core-binding domain"/>
    <property type="match status" value="1"/>
</dbReference>
<dbReference type="InterPro" id="IPR038709">
    <property type="entry name" value="RpoN_core-bd_sf"/>
</dbReference>
<keyword evidence="2" id="KW-0240">DNA-directed RNA polymerase</keyword>
<feature type="domain" description="RNA polymerase sigma factor 54 DNA-binding" evidence="9">
    <location>
        <begin position="308"/>
        <end position="465"/>
    </location>
</feature>
<evidence type="ECO:0000259" key="9">
    <source>
        <dbReference type="Pfam" id="PF04552"/>
    </source>
</evidence>
<dbReference type="Pfam" id="PF04552">
    <property type="entry name" value="Sigma54_DBD"/>
    <property type="match status" value="1"/>
</dbReference>
<name>A0AAE4AMQ8_9BACT</name>
<evidence type="ECO:0000256" key="7">
    <source>
        <dbReference type="ARBA" id="ARBA00023125"/>
    </source>
</evidence>
<protein>
    <submittedName>
        <fullName evidence="11">RNA polymerase sigma-54 factor</fullName>
    </submittedName>
</protein>
<keyword evidence="6" id="KW-0731">Sigma factor</keyword>
<dbReference type="InterPro" id="IPR000394">
    <property type="entry name" value="RNA_pol_sigma_54"/>
</dbReference>
<keyword evidence="3" id="KW-0808">Transferase</keyword>
<keyword evidence="7" id="KW-0238">DNA-binding</keyword>
<dbReference type="GO" id="GO:0016987">
    <property type="term" value="F:sigma factor activity"/>
    <property type="evidence" value="ECO:0007669"/>
    <property type="project" value="UniProtKB-KW"/>
</dbReference>
<evidence type="ECO:0000256" key="6">
    <source>
        <dbReference type="ARBA" id="ARBA00023082"/>
    </source>
</evidence>
<evidence type="ECO:0000256" key="5">
    <source>
        <dbReference type="ARBA" id="ARBA00023015"/>
    </source>
</evidence>
<dbReference type="GO" id="GO:0000428">
    <property type="term" value="C:DNA-directed RNA polymerase complex"/>
    <property type="evidence" value="ECO:0007669"/>
    <property type="project" value="UniProtKB-KW"/>
</dbReference>
<dbReference type="PROSITE" id="PS00718">
    <property type="entry name" value="SIGMA54_2"/>
    <property type="match status" value="1"/>
</dbReference>
<dbReference type="GO" id="GO:0016779">
    <property type="term" value="F:nucleotidyltransferase activity"/>
    <property type="evidence" value="ECO:0007669"/>
    <property type="project" value="UniProtKB-KW"/>
</dbReference>
<dbReference type="AlphaFoldDB" id="A0AAE4AMQ8"/>
<dbReference type="Proteomes" id="UP001238163">
    <property type="component" value="Unassembled WGS sequence"/>
</dbReference>
<evidence type="ECO:0000313" key="11">
    <source>
        <dbReference type="EMBL" id="MDQ0288761.1"/>
    </source>
</evidence>
<evidence type="ECO:0000256" key="8">
    <source>
        <dbReference type="ARBA" id="ARBA00023163"/>
    </source>
</evidence>
<feature type="domain" description="RNA polymerase sigma factor 54 core-binding" evidence="10">
    <location>
        <begin position="106"/>
        <end position="293"/>
    </location>
</feature>
<evidence type="ECO:0000256" key="3">
    <source>
        <dbReference type="ARBA" id="ARBA00022679"/>
    </source>
</evidence>
<evidence type="ECO:0000313" key="12">
    <source>
        <dbReference type="Proteomes" id="UP001238163"/>
    </source>
</evidence>
<dbReference type="Pfam" id="PF00309">
    <property type="entry name" value="Sigma54_AID"/>
    <property type="match status" value="1"/>
</dbReference>
<keyword evidence="5" id="KW-0805">Transcription regulation</keyword>
<dbReference type="PIRSF" id="PIRSF000774">
    <property type="entry name" value="RpoN"/>
    <property type="match status" value="1"/>
</dbReference>
<dbReference type="PANTHER" id="PTHR32248:SF4">
    <property type="entry name" value="RNA POLYMERASE SIGMA-54 FACTOR"/>
    <property type="match status" value="1"/>
</dbReference>
<sequence>MSPQQLQALQILQEATLELQQRITSELNVNPVLEVTGNGLEQLAGNPLEDSGLGSQNEEHAAQLAEYDESMVDAVREIGDEGLFRDALAGVAYDEDAEERRQHFFNSLSSEATLQDRLLEQLRDVVQDDPHWVRICTEVLGNLDDAGYLQAGDDDIARGAGVSLAEAQRAVAIVQSLEPAGIGARDLRECLLLQLERNRERGSIAWDIVDRHLDDLARNRLPQLAKSLDADLSEIQAAAERIRSLDPRPGHALAATPVNYIVPEVVIELGPEGRWQVRMNRWTTPRLGLVQRYVDMLQEPSVPAEVKQFLREKMASAKTLMNALGERQATIERIAWVLVEMQGDFLREGPGKLRPLTMQQVAEELELHETTISRAVANKYVQTPHGLFSFRHFFTTGYQGSDGEALSSRAVKEKIVALVAQEAKAKPLSDQKIAELLAKEGLTVARRTVAKYREEEGIPAASLRRVHG</sequence>
<dbReference type="PANTHER" id="PTHR32248">
    <property type="entry name" value="RNA POLYMERASE SIGMA-54 FACTOR"/>
    <property type="match status" value="1"/>
</dbReference>
<dbReference type="InterPro" id="IPR007046">
    <property type="entry name" value="RNA_pol_sigma_54_core-bd"/>
</dbReference>
<proteinExistence type="inferred from homology"/>
<comment type="similarity">
    <text evidence="1">Belongs to the sigma-54 factor family.</text>
</comment>
<dbReference type="Gene3D" id="1.10.10.60">
    <property type="entry name" value="Homeodomain-like"/>
    <property type="match status" value="1"/>
</dbReference>
<comment type="caution">
    <text evidence="11">The sequence shown here is derived from an EMBL/GenBank/DDBJ whole genome shotgun (WGS) entry which is preliminary data.</text>
</comment>
<dbReference type="GO" id="GO:0001216">
    <property type="term" value="F:DNA-binding transcription activator activity"/>
    <property type="evidence" value="ECO:0007669"/>
    <property type="project" value="InterPro"/>
</dbReference>
<reference evidence="11" key="1">
    <citation type="submission" date="2023-07" db="EMBL/GenBank/DDBJ databases">
        <title>Genomic Encyclopedia of Type Strains, Phase IV (KMG-IV): sequencing the most valuable type-strain genomes for metagenomic binning, comparative biology and taxonomic classification.</title>
        <authorList>
            <person name="Goeker M."/>
        </authorList>
    </citation>
    <scope>NUCLEOTIDE SEQUENCE</scope>
    <source>
        <strain evidence="11">DSM 24202</strain>
    </source>
</reference>
<gene>
    <name evidence="11" type="ORF">J3R75_000868</name>
</gene>
<keyword evidence="4" id="KW-0548">Nucleotidyltransferase</keyword>
<organism evidence="11 12">
    <name type="scientific">Oligosphaera ethanolica</name>
    <dbReference type="NCBI Taxonomy" id="760260"/>
    <lineage>
        <taxon>Bacteria</taxon>
        <taxon>Pseudomonadati</taxon>
        <taxon>Lentisphaerota</taxon>
        <taxon>Oligosphaeria</taxon>
        <taxon>Oligosphaerales</taxon>
        <taxon>Oligosphaeraceae</taxon>
        <taxon>Oligosphaera</taxon>
    </lineage>
</organism>
<dbReference type="EMBL" id="JAUSVL010000001">
    <property type="protein sequence ID" value="MDQ0288761.1"/>
    <property type="molecule type" value="Genomic_DNA"/>
</dbReference>
<dbReference type="PROSITE" id="PS50044">
    <property type="entry name" value="SIGMA54_3"/>
    <property type="match status" value="1"/>
</dbReference>
<evidence type="ECO:0000256" key="2">
    <source>
        <dbReference type="ARBA" id="ARBA00022478"/>
    </source>
</evidence>
<evidence type="ECO:0000259" key="10">
    <source>
        <dbReference type="Pfam" id="PF04963"/>
    </source>
</evidence>